<organism evidence="1 2">
    <name type="scientific">Dovyalis caffra</name>
    <dbReference type="NCBI Taxonomy" id="77055"/>
    <lineage>
        <taxon>Eukaryota</taxon>
        <taxon>Viridiplantae</taxon>
        <taxon>Streptophyta</taxon>
        <taxon>Embryophyta</taxon>
        <taxon>Tracheophyta</taxon>
        <taxon>Spermatophyta</taxon>
        <taxon>Magnoliopsida</taxon>
        <taxon>eudicotyledons</taxon>
        <taxon>Gunneridae</taxon>
        <taxon>Pentapetalae</taxon>
        <taxon>rosids</taxon>
        <taxon>fabids</taxon>
        <taxon>Malpighiales</taxon>
        <taxon>Salicaceae</taxon>
        <taxon>Flacourtieae</taxon>
        <taxon>Dovyalis</taxon>
    </lineage>
</organism>
<dbReference type="AlphaFoldDB" id="A0AAV1RE27"/>
<proteinExistence type="predicted"/>
<sequence length="90" mass="10208">MRVAFESTVRLLMGFTKIGNERMGAFKLELRCPQRVHDIAIDPEPHWSFDSLSSELNSLEKKLHDSSSVPVPFTKVQSRYSVFSICSGFS</sequence>
<evidence type="ECO:0000313" key="2">
    <source>
        <dbReference type="Proteomes" id="UP001314170"/>
    </source>
</evidence>
<dbReference type="EMBL" id="CAWUPB010000913">
    <property type="protein sequence ID" value="CAK7332493.1"/>
    <property type="molecule type" value="Genomic_DNA"/>
</dbReference>
<accession>A0AAV1RE27</accession>
<dbReference type="Proteomes" id="UP001314170">
    <property type="component" value="Unassembled WGS sequence"/>
</dbReference>
<keyword evidence="2" id="KW-1185">Reference proteome</keyword>
<comment type="caution">
    <text evidence="1">The sequence shown here is derived from an EMBL/GenBank/DDBJ whole genome shotgun (WGS) entry which is preliminary data.</text>
</comment>
<gene>
    <name evidence="1" type="ORF">DCAF_LOCUS9007</name>
</gene>
<reference evidence="1 2" key="1">
    <citation type="submission" date="2024-01" db="EMBL/GenBank/DDBJ databases">
        <authorList>
            <person name="Waweru B."/>
        </authorList>
    </citation>
    <scope>NUCLEOTIDE SEQUENCE [LARGE SCALE GENOMIC DNA]</scope>
</reference>
<name>A0AAV1RE27_9ROSI</name>
<evidence type="ECO:0000313" key="1">
    <source>
        <dbReference type="EMBL" id="CAK7332493.1"/>
    </source>
</evidence>
<protein>
    <submittedName>
        <fullName evidence="1">Uncharacterized protein</fullName>
    </submittedName>
</protein>